<evidence type="ECO:0008006" key="13">
    <source>
        <dbReference type="Google" id="ProtNLM"/>
    </source>
</evidence>
<evidence type="ECO:0000259" key="9">
    <source>
        <dbReference type="Pfam" id="PF07731"/>
    </source>
</evidence>
<evidence type="ECO:0000313" key="12">
    <source>
        <dbReference type="Proteomes" id="UP001251528"/>
    </source>
</evidence>
<gene>
    <name evidence="11" type="ORF">QQS21_004652</name>
</gene>
<keyword evidence="3" id="KW-0732">Signal</keyword>
<dbReference type="InterPro" id="IPR011707">
    <property type="entry name" value="Cu-oxidase-like_N"/>
</dbReference>
<keyword evidence="4" id="KW-0560">Oxidoreductase</keyword>
<dbReference type="SUPFAM" id="SSF49503">
    <property type="entry name" value="Cupredoxins"/>
    <property type="match status" value="3"/>
</dbReference>
<dbReference type="PANTHER" id="PTHR11709:SF394">
    <property type="entry name" value="FI03373P-RELATED"/>
    <property type="match status" value="1"/>
</dbReference>
<dbReference type="PANTHER" id="PTHR11709">
    <property type="entry name" value="MULTI-COPPER OXIDASE"/>
    <property type="match status" value="1"/>
</dbReference>
<dbReference type="CDD" id="cd04206">
    <property type="entry name" value="CuRO_1_LCC_like"/>
    <property type="match status" value="1"/>
</dbReference>
<dbReference type="InterPro" id="IPR033138">
    <property type="entry name" value="Cu_oxidase_CS"/>
</dbReference>
<keyword evidence="5" id="KW-0186">Copper</keyword>
<dbReference type="InterPro" id="IPR045087">
    <property type="entry name" value="Cu-oxidase_fam"/>
</dbReference>
<evidence type="ECO:0000256" key="1">
    <source>
        <dbReference type="ARBA" id="ARBA00010609"/>
    </source>
</evidence>
<name>A0AAJ0FUG4_9HYPO</name>
<dbReference type="GO" id="GO:0016491">
    <property type="term" value="F:oxidoreductase activity"/>
    <property type="evidence" value="ECO:0007669"/>
    <property type="project" value="UniProtKB-KW"/>
</dbReference>
<dbReference type="CDD" id="cd13910">
    <property type="entry name" value="CuRO_3_MCO_like_4"/>
    <property type="match status" value="1"/>
</dbReference>
<comment type="caution">
    <text evidence="11">The sequence shown here is derived from an EMBL/GenBank/DDBJ whole genome shotgun (WGS) entry which is preliminary data.</text>
</comment>
<evidence type="ECO:0000256" key="2">
    <source>
        <dbReference type="ARBA" id="ARBA00022723"/>
    </source>
</evidence>
<dbReference type="AlphaFoldDB" id="A0AAJ0FUG4"/>
<keyword evidence="12" id="KW-1185">Reference proteome</keyword>
<comment type="similarity">
    <text evidence="1">Belongs to the multicopper oxidase family.</text>
</comment>
<dbReference type="PROSITE" id="PS00079">
    <property type="entry name" value="MULTICOPPER_OXIDASE1"/>
    <property type="match status" value="1"/>
</dbReference>
<keyword evidence="7" id="KW-1133">Transmembrane helix</keyword>
<feature type="transmembrane region" description="Helical" evidence="7">
    <location>
        <begin position="21"/>
        <end position="43"/>
    </location>
</feature>
<sequence length="653" mass="73097">MAKPLQNAGNTHRQPNQVLRCGVLLAITVICFALYFVVVVRYFSLRSSQNGLPPAALTAYGNNNQFHNSLNSINDAFVLHPEQHIFRATKTIRLYWNITREARRPDGVLKEVYLINGWSPPAVVYHSSAKLVVGLFPGPTIEARSGDDVEITVANGIANDTDDGLAIHWHGMIMKGFNDMDGVVGVTQCSVASGQTLTYKFQIHREQHGTFWYHAHSAVKRADGLYGGLVVHRPVGDKAGQSDLSIYEYDSEKMLLVGDWYHRSADQVLAEYKDFRNFAYEPVPDSLLINGIGCYNCSNARPGKPVDCLETDVPSIQVSGNKAVRLRVVNTGASAGYSFQLENAALQLITVDGGGFVSNATPQTSTVGVVYPGERVDMLLLPDMTAKNENRPADMTMGIILDPGLMPLMNLALTRKQVFPLRWTPSAETMYVRKDRRERVNIYDIQNTQGSVVPRTSGLHQQPVETALLYTSLGINAFKNDEPWGELNHTSWVWKNPTAKPLLATDRNTWGNGTEQANPLRTFNVPWFEAGERRWLDLVVNNIDDKGHPFHLHGYEFYVLSSRQREFGRPYNPFEESNADVTQNIDTKTPLKKDTVYIKPQGYVILRFPLHNPGLWLMHCHVLWHQAVGMGVVLQVGNITKATARRVQQSCRQ</sequence>
<keyword evidence="7" id="KW-0472">Membrane</keyword>
<dbReference type="Proteomes" id="UP001251528">
    <property type="component" value="Unassembled WGS sequence"/>
</dbReference>
<dbReference type="GO" id="GO:0005507">
    <property type="term" value="F:copper ion binding"/>
    <property type="evidence" value="ECO:0007669"/>
    <property type="project" value="InterPro"/>
</dbReference>
<dbReference type="EMBL" id="JASWJB010000070">
    <property type="protein sequence ID" value="KAK2601768.1"/>
    <property type="molecule type" value="Genomic_DNA"/>
</dbReference>
<feature type="domain" description="Plastocyanin-like" evidence="8">
    <location>
        <begin position="253"/>
        <end position="385"/>
    </location>
</feature>
<keyword evidence="2" id="KW-0479">Metal-binding</keyword>
<evidence type="ECO:0000259" key="8">
    <source>
        <dbReference type="Pfam" id="PF00394"/>
    </source>
</evidence>
<evidence type="ECO:0000313" key="11">
    <source>
        <dbReference type="EMBL" id="KAK2601768.1"/>
    </source>
</evidence>
<dbReference type="CDD" id="cd04205">
    <property type="entry name" value="CuRO_2_LCC_like"/>
    <property type="match status" value="1"/>
</dbReference>
<feature type="domain" description="Plastocyanin-like" evidence="9">
    <location>
        <begin position="506"/>
        <end position="637"/>
    </location>
</feature>
<proteinExistence type="inferred from homology"/>
<evidence type="ECO:0000256" key="6">
    <source>
        <dbReference type="ARBA" id="ARBA00023180"/>
    </source>
</evidence>
<feature type="domain" description="Plastocyanin-like" evidence="10">
    <location>
        <begin position="128"/>
        <end position="234"/>
    </location>
</feature>
<dbReference type="Pfam" id="PF00394">
    <property type="entry name" value="Cu-oxidase"/>
    <property type="match status" value="1"/>
</dbReference>
<reference evidence="11" key="1">
    <citation type="submission" date="2023-06" db="EMBL/GenBank/DDBJ databases">
        <title>Conoideocrella luteorostrata (Hypocreales: Clavicipitaceae), a potential biocontrol fungus for elongate hemlock scale in United States Christmas tree production areas.</title>
        <authorList>
            <person name="Barrett H."/>
            <person name="Lovett B."/>
            <person name="Macias A.M."/>
            <person name="Stajich J.E."/>
            <person name="Kasson M.T."/>
        </authorList>
    </citation>
    <scope>NUCLEOTIDE SEQUENCE</scope>
    <source>
        <strain evidence="11">ARSEF 14590</strain>
    </source>
</reference>
<accession>A0AAJ0FUG4</accession>
<protein>
    <recommendedName>
        <fullName evidence="13">Laccase</fullName>
    </recommendedName>
</protein>
<dbReference type="Gene3D" id="2.60.40.420">
    <property type="entry name" value="Cupredoxins - blue copper proteins"/>
    <property type="match status" value="3"/>
</dbReference>
<dbReference type="InterPro" id="IPR001117">
    <property type="entry name" value="Cu-oxidase_2nd"/>
</dbReference>
<evidence type="ECO:0000259" key="10">
    <source>
        <dbReference type="Pfam" id="PF07732"/>
    </source>
</evidence>
<organism evidence="11 12">
    <name type="scientific">Conoideocrella luteorostrata</name>
    <dbReference type="NCBI Taxonomy" id="1105319"/>
    <lineage>
        <taxon>Eukaryota</taxon>
        <taxon>Fungi</taxon>
        <taxon>Dikarya</taxon>
        <taxon>Ascomycota</taxon>
        <taxon>Pezizomycotina</taxon>
        <taxon>Sordariomycetes</taxon>
        <taxon>Hypocreomycetidae</taxon>
        <taxon>Hypocreales</taxon>
        <taxon>Clavicipitaceae</taxon>
        <taxon>Conoideocrella</taxon>
    </lineage>
</organism>
<evidence type="ECO:0000256" key="3">
    <source>
        <dbReference type="ARBA" id="ARBA00022729"/>
    </source>
</evidence>
<evidence type="ECO:0000256" key="4">
    <source>
        <dbReference type="ARBA" id="ARBA00023002"/>
    </source>
</evidence>
<dbReference type="InterPro" id="IPR002355">
    <property type="entry name" value="Cu_oxidase_Cu_BS"/>
</dbReference>
<keyword evidence="7" id="KW-0812">Transmembrane</keyword>
<keyword evidence="6" id="KW-0325">Glycoprotein</keyword>
<dbReference type="Pfam" id="PF07731">
    <property type="entry name" value="Cu-oxidase_2"/>
    <property type="match status" value="1"/>
</dbReference>
<dbReference type="InterPro" id="IPR011706">
    <property type="entry name" value="Cu-oxidase_C"/>
</dbReference>
<dbReference type="InterPro" id="IPR008972">
    <property type="entry name" value="Cupredoxin"/>
</dbReference>
<evidence type="ECO:0000256" key="7">
    <source>
        <dbReference type="SAM" id="Phobius"/>
    </source>
</evidence>
<dbReference type="PROSITE" id="PS00080">
    <property type="entry name" value="MULTICOPPER_OXIDASE2"/>
    <property type="match status" value="1"/>
</dbReference>
<dbReference type="Pfam" id="PF07732">
    <property type="entry name" value="Cu-oxidase_3"/>
    <property type="match status" value="1"/>
</dbReference>
<evidence type="ECO:0000256" key="5">
    <source>
        <dbReference type="ARBA" id="ARBA00023008"/>
    </source>
</evidence>